<comment type="caution">
    <text evidence="1">The sequence shown here is derived from an EMBL/GenBank/DDBJ whole genome shotgun (WGS) entry which is preliminary data.</text>
</comment>
<feature type="non-terminal residue" evidence="1">
    <location>
        <position position="1"/>
    </location>
</feature>
<dbReference type="AlphaFoldDB" id="X1TF09"/>
<accession>X1TF09</accession>
<reference evidence="1" key="1">
    <citation type="journal article" date="2014" name="Front. Microbiol.">
        <title>High frequency of phylogenetically diverse reductive dehalogenase-homologous genes in deep subseafloor sedimentary metagenomes.</title>
        <authorList>
            <person name="Kawai M."/>
            <person name="Futagami T."/>
            <person name="Toyoda A."/>
            <person name="Takaki Y."/>
            <person name="Nishi S."/>
            <person name="Hori S."/>
            <person name="Arai W."/>
            <person name="Tsubouchi T."/>
            <person name="Morono Y."/>
            <person name="Uchiyama I."/>
            <person name="Ito T."/>
            <person name="Fujiyama A."/>
            <person name="Inagaki F."/>
            <person name="Takami H."/>
        </authorList>
    </citation>
    <scope>NUCLEOTIDE SEQUENCE</scope>
    <source>
        <strain evidence="1">Expedition CK06-06</strain>
    </source>
</reference>
<gene>
    <name evidence="1" type="ORF">S12H4_12766</name>
</gene>
<sequence>RFKRAKKTLITLGWIDTWDNSKDENLVKRKDNGTIGKRFIRLKYIWSKKRVEKELNNEIAVLDTTGPDIHPVDATTGGSQDTNALSTNLEMLKEDNNNKSAAVSAVTEKNGKIQFTWPEVQNICNKVSNTKEFVINRIGMAISRIDKFPEPRTNVKGWIIKAIIDGYDLDTEPQETETGFEKEDRQILDRDRKENDFTLRDVLAFRKEALNNPEAQEFFSLSKTLNGRSNINQNRSRIEAGKQKILQAV</sequence>
<proteinExistence type="predicted"/>
<protein>
    <submittedName>
        <fullName evidence="1">Uncharacterized protein</fullName>
    </submittedName>
</protein>
<organism evidence="1">
    <name type="scientific">marine sediment metagenome</name>
    <dbReference type="NCBI Taxonomy" id="412755"/>
    <lineage>
        <taxon>unclassified sequences</taxon>
        <taxon>metagenomes</taxon>
        <taxon>ecological metagenomes</taxon>
    </lineage>
</organism>
<evidence type="ECO:0000313" key="1">
    <source>
        <dbReference type="EMBL" id="GAI86170.1"/>
    </source>
</evidence>
<dbReference type="EMBL" id="BARW01006093">
    <property type="protein sequence ID" value="GAI86170.1"/>
    <property type="molecule type" value="Genomic_DNA"/>
</dbReference>
<name>X1TF09_9ZZZZ</name>